<proteinExistence type="predicted"/>
<dbReference type="AlphaFoldDB" id="A0A951QG54"/>
<dbReference type="Pfam" id="PF10049">
    <property type="entry name" value="DUF2283"/>
    <property type="match status" value="1"/>
</dbReference>
<reference evidence="1" key="1">
    <citation type="submission" date="2021-05" db="EMBL/GenBank/DDBJ databases">
        <authorList>
            <person name="Pietrasiak N."/>
            <person name="Ward R."/>
            <person name="Stajich J.E."/>
            <person name="Kurbessoian T."/>
        </authorList>
    </citation>
    <scope>NUCLEOTIDE SEQUENCE</scope>
    <source>
        <strain evidence="1">UHER 2000/2452</strain>
    </source>
</reference>
<accession>A0A951QG54</accession>
<gene>
    <name evidence="1" type="ORF">KME15_21350</name>
</gene>
<dbReference type="EMBL" id="JAHHHD010000032">
    <property type="protein sequence ID" value="MBW4661231.1"/>
    <property type="molecule type" value="Genomic_DNA"/>
</dbReference>
<comment type="caution">
    <text evidence="1">The sequence shown here is derived from an EMBL/GenBank/DDBJ whole genome shotgun (WGS) entry which is preliminary data.</text>
</comment>
<evidence type="ECO:0000313" key="1">
    <source>
        <dbReference type="EMBL" id="MBW4661231.1"/>
    </source>
</evidence>
<dbReference type="Proteomes" id="UP000757435">
    <property type="component" value="Unassembled WGS sequence"/>
</dbReference>
<protein>
    <submittedName>
        <fullName evidence="1">DUF2283 domain-containing protein</fullName>
    </submittedName>
</protein>
<dbReference type="InterPro" id="IPR019270">
    <property type="entry name" value="DUF2283"/>
</dbReference>
<evidence type="ECO:0000313" key="2">
    <source>
        <dbReference type="Proteomes" id="UP000757435"/>
    </source>
</evidence>
<name>A0A951QG54_9CYAN</name>
<organism evidence="1 2">
    <name type="scientific">Drouetiella hepatica Uher 2000/2452</name>
    <dbReference type="NCBI Taxonomy" id="904376"/>
    <lineage>
        <taxon>Bacteria</taxon>
        <taxon>Bacillati</taxon>
        <taxon>Cyanobacteriota</taxon>
        <taxon>Cyanophyceae</taxon>
        <taxon>Oculatellales</taxon>
        <taxon>Oculatellaceae</taxon>
        <taxon>Drouetiella</taxon>
    </lineage>
</organism>
<reference evidence="1" key="2">
    <citation type="journal article" date="2022" name="Microbiol. Resour. Announc.">
        <title>Metagenome Sequencing to Explore Phylogenomics of Terrestrial Cyanobacteria.</title>
        <authorList>
            <person name="Ward R.D."/>
            <person name="Stajich J.E."/>
            <person name="Johansen J.R."/>
            <person name="Huntemann M."/>
            <person name="Clum A."/>
            <person name="Foster B."/>
            <person name="Foster B."/>
            <person name="Roux S."/>
            <person name="Palaniappan K."/>
            <person name="Varghese N."/>
            <person name="Mukherjee S."/>
            <person name="Reddy T.B.K."/>
            <person name="Daum C."/>
            <person name="Copeland A."/>
            <person name="Chen I.A."/>
            <person name="Ivanova N.N."/>
            <person name="Kyrpides N.C."/>
            <person name="Shapiro N."/>
            <person name="Eloe-Fadrosh E.A."/>
            <person name="Pietrasiak N."/>
        </authorList>
    </citation>
    <scope>NUCLEOTIDE SEQUENCE</scope>
    <source>
        <strain evidence="1">UHER 2000/2452</strain>
    </source>
</reference>
<sequence>MKVIYDAATDVLRIVFREAIVEDFSGDRPDVQIDYDINDKIVALEIRNASKIIEDPRSVEHIVFNERT</sequence>